<dbReference type="Proteomes" id="UP000068382">
    <property type="component" value="Unassembled WGS sequence"/>
</dbReference>
<proteinExistence type="predicted"/>
<dbReference type="OrthoDB" id="564699at2"/>
<comment type="caution">
    <text evidence="2">The sequence shown here is derived from an EMBL/GenBank/DDBJ whole genome shotgun (WGS) entry which is preliminary data.</text>
</comment>
<feature type="domain" description="Peptidase G2 IMC autoproteolytic cleavage" evidence="1">
    <location>
        <begin position="255"/>
        <end position="386"/>
    </location>
</feature>
<accession>A0A132BTT1</accession>
<dbReference type="AlphaFoldDB" id="A0A132BTT1"/>
<evidence type="ECO:0000259" key="1">
    <source>
        <dbReference type="Pfam" id="PF11962"/>
    </source>
</evidence>
<name>A0A132BTT1_9RHOB</name>
<reference evidence="2 3" key="1">
    <citation type="submission" date="2015-12" db="EMBL/GenBank/DDBJ databases">
        <title>Genome sequence of the marine Rhodobacteraceae strain O3.65, Candidatus Tritonibacter horizontis.</title>
        <authorList>
            <person name="Poehlein A."/>
            <person name="Giebel H.A."/>
            <person name="Voget S."/>
            <person name="Brinkhoff T."/>
        </authorList>
    </citation>
    <scope>NUCLEOTIDE SEQUENCE [LARGE SCALE GENOMIC DNA]</scope>
    <source>
        <strain evidence="2 3">O3.65</strain>
    </source>
</reference>
<keyword evidence="3" id="KW-1185">Reference proteome</keyword>
<evidence type="ECO:0000313" key="3">
    <source>
        <dbReference type="Proteomes" id="UP000068382"/>
    </source>
</evidence>
<dbReference type="Gene3D" id="2.40.300.10">
    <property type="entry name" value="Head decoration protein D"/>
    <property type="match status" value="1"/>
</dbReference>
<organism evidence="2 3">
    <name type="scientific">Tritonibacter horizontis</name>
    <dbReference type="NCBI Taxonomy" id="1768241"/>
    <lineage>
        <taxon>Bacteria</taxon>
        <taxon>Pseudomonadati</taxon>
        <taxon>Pseudomonadota</taxon>
        <taxon>Alphaproteobacteria</taxon>
        <taxon>Rhodobacterales</taxon>
        <taxon>Paracoccaceae</taxon>
        <taxon>Tritonibacter</taxon>
    </lineage>
</organism>
<dbReference type="PATRIC" id="fig|1768241.3.peg.3484"/>
<gene>
    <name evidence="2" type="ORF">TRIHO_33360</name>
</gene>
<sequence length="408" mass="44551">MPIPTFSEYPEIPQRSTPEAEFDAKMYALFQHLAITNRNELLAFIAFLETNSTVIGAALNGTTIGLNTPAAGAFTDLEAESLGVGGAASFGDSVVLQDTSDASYLRIQSQGDALFDIDPITVDETSRSAIRLFRDTDTTGEVTFDVLQGNNSAGANHRLGGNVDSYLCKLNGNLSVGTDNVYDKLSCITSEQDRGAAYLRNTNASFSHRVLSLWANRTGSPDFQFLRCVSNASGTPDVETYIGGDGDNMTDGSWGSTGADYAEYFEWLDGNPTGEDRRGMTVVLDGAKIRPALAGEDPIGVISANPSVVGDSDIDRWKGKYLRDDFGAYIWEDYQVTDPETGETVTQQRRCLNPEFDPAQAYQPRSARPEWDMVGLLGKLRLRTGQPVGARWIRMRDVSAEVEDWLVR</sequence>
<evidence type="ECO:0000313" key="2">
    <source>
        <dbReference type="EMBL" id="KUP91805.1"/>
    </source>
</evidence>
<dbReference type="Pfam" id="PF11962">
    <property type="entry name" value="Peptidase_G2"/>
    <property type="match status" value="1"/>
</dbReference>
<dbReference type="InterPro" id="IPR021865">
    <property type="entry name" value="Peptidase_G2"/>
</dbReference>
<dbReference type="EMBL" id="LPUY01000087">
    <property type="protein sequence ID" value="KUP91805.1"/>
    <property type="molecule type" value="Genomic_DNA"/>
</dbReference>
<dbReference type="RefSeq" id="WP_068246205.1">
    <property type="nucleotide sequence ID" value="NZ_LPUY01000087.1"/>
</dbReference>
<protein>
    <recommendedName>
        <fullName evidence="1">Peptidase G2 IMC autoproteolytic cleavage domain-containing protein</fullName>
    </recommendedName>
</protein>